<name>A0A9Q9DPM1_CURCL</name>
<evidence type="ECO:0000256" key="1">
    <source>
        <dbReference type="SAM" id="MobiDB-lite"/>
    </source>
</evidence>
<sequence length="583" mass="63666">MQEAENHRLAAGSSQINKPSSSTEIPVSKVETANVRQKGNHRGSHRQGKLKSKNASGGLPTTLDVSQNQASKTQKVAQKSQPVNESAKTIPKGSPESSEPRKSKPRPGKSERAKIQAAKASVATVSPSASTGVAELASKSQQPLLSTAPVPISSPTTSFIQEAPTKAIPSKPIEGEISKSTSNPIQKKSLKGARSKSQAWKTTWMLKETTGSPIRNIDTLSLEPDTNNICSTEGFNTLCTYNWQNDGTIYVPGSPPKWNPPSLPVTLAQDTGRQFVDQNAARVPKYPFEPVFRALSIMNPNTNLNAIDIVVNRNSLRKLLDLAAGKKLDPFCMGLNMINNTLVISRKERSAERMIHGVSNSGYGHTFEHTFTTPEDEMSNSSSHHRVIRYHIGPLNCVVRFEVDAYYDDPSTETTTAEHDTADPLTEAMAKLAVAEPSPPAQTTRRPNPADKPTIAVERGTFIPPSKLAEIKARKGFRLFEAMPQLWFGRTPYFINGNHDNGTVHSVTISHAAAQFAQWETANQERLRRMVSLLVQIKSAMCETRNGAGLLVYDTKGGPLKMYQAKNGAPVLPKDIIGKYWAM</sequence>
<protein>
    <recommendedName>
        <fullName evidence="4">Geranylgeranyl pyrophosphate synthetase</fullName>
    </recommendedName>
</protein>
<feature type="compositionally biased region" description="Basic and acidic residues" evidence="1">
    <location>
        <begin position="98"/>
        <end position="114"/>
    </location>
</feature>
<dbReference type="Proteomes" id="UP001056012">
    <property type="component" value="Chromosome 1"/>
</dbReference>
<dbReference type="AlphaFoldDB" id="A0A9Q9DPM1"/>
<evidence type="ECO:0000313" key="3">
    <source>
        <dbReference type="Proteomes" id="UP001056012"/>
    </source>
</evidence>
<feature type="region of interest" description="Disordered" evidence="1">
    <location>
        <begin position="172"/>
        <end position="194"/>
    </location>
</feature>
<evidence type="ECO:0000313" key="2">
    <source>
        <dbReference type="EMBL" id="USP73461.1"/>
    </source>
</evidence>
<dbReference type="VEuPathDB" id="FungiDB:yc1106_00735"/>
<feature type="compositionally biased region" description="Polar residues" evidence="1">
    <location>
        <begin position="63"/>
        <end position="87"/>
    </location>
</feature>
<feature type="compositionally biased region" description="Polar residues" evidence="1">
    <location>
        <begin position="12"/>
        <end position="25"/>
    </location>
</feature>
<dbReference type="EMBL" id="CP089274">
    <property type="protein sequence ID" value="USP73461.1"/>
    <property type="molecule type" value="Genomic_DNA"/>
</dbReference>
<accession>A0A9Q9DPM1</accession>
<feature type="region of interest" description="Disordered" evidence="1">
    <location>
        <begin position="1"/>
        <end position="127"/>
    </location>
</feature>
<gene>
    <name evidence="2" type="ORF">yc1106_00735</name>
</gene>
<organism evidence="2 3">
    <name type="scientific">Curvularia clavata</name>
    <dbReference type="NCBI Taxonomy" id="95742"/>
    <lineage>
        <taxon>Eukaryota</taxon>
        <taxon>Fungi</taxon>
        <taxon>Dikarya</taxon>
        <taxon>Ascomycota</taxon>
        <taxon>Pezizomycotina</taxon>
        <taxon>Dothideomycetes</taxon>
        <taxon>Pleosporomycetidae</taxon>
        <taxon>Pleosporales</taxon>
        <taxon>Pleosporineae</taxon>
        <taxon>Pleosporaceae</taxon>
        <taxon>Curvularia</taxon>
    </lineage>
</organism>
<dbReference type="PANTHER" id="PTHR35179">
    <property type="entry name" value="PROTEIN CBG02620"/>
    <property type="match status" value="1"/>
</dbReference>
<evidence type="ECO:0008006" key="4">
    <source>
        <dbReference type="Google" id="ProtNLM"/>
    </source>
</evidence>
<feature type="compositionally biased region" description="Low complexity" evidence="1">
    <location>
        <begin position="117"/>
        <end position="127"/>
    </location>
</feature>
<dbReference type="OrthoDB" id="420564at2759"/>
<reference evidence="2" key="1">
    <citation type="submission" date="2021-12" db="EMBL/GenBank/DDBJ databases">
        <title>Curvularia clavata genome.</title>
        <authorList>
            <person name="Cao Y."/>
        </authorList>
    </citation>
    <scope>NUCLEOTIDE SEQUENCE</scope>
    <source>
        <strain evidence="2">Yc1106</strain>
    </source>
</reference>
<keyword evidence="3" id="KW-1185">Reference proteome</keyword>
<proteinExistence type="predicted"/>
<feature type="compositionally biased region" description="Basic residues" evidence="1">
    <location>
        <begin position="38"/>
        <end position="52"/>
    </location>
</feature>
<dbReference type="PANTHER" id="PTHR35179:SF1">
    <property type="entry name" value="INTEGRAL MEMBRANE PROTEIN"/>
    <property type="match status" value="1"/>
</dbReference>